<evidence type="ECO:0000256" key="2">
    <source>
        <dbReference type="ARBA" id="ARBA00023002"/>
    </source>
</evidence>
<name>A0A1Z3NC12_BDEBC</name>
<keyword evidence="2" id="KW-0560">Oxidoreductase</keyword>
<dbReference type="Pfam" id="PF13561">
    <property type="entry name" value="adh_short_C2"/>
    <property type="match status" value="1"/>
</dbReference>
<dbReference type="PANTHER" id="PTHR48107:SF7">
    <property type="entry name" value="RE15974P"/>
    <property type="match status" value="1"/>
</dbReference>
<organism evidence="3 4">
    <name type="scientific">Bdellovibrio bacteriovorus</name>
    <dbReference type="NCBI Taxonomy" id="959"/>
    <lineage>
        <taxon>Bacteria</taxon>
        <taxon>Pseudomonadati</taxon>
        <taxon>Bdellovibrionota</taxon>
        <taxon>Bdellovibrionia</taxon>
        <taxon>Bdellovibrionales</taxon>
        <taxon>Pseudobdellovibrionaceae</taxon>
        <taxon>Bdellovibrio</taxon>
    </lineage>
</organism>
<dbReference type="AlphaFoldDB" id="A0A1Z3NC12"/>
<sequence length="250" mass="27683">MEFNLRERTALIVGPFNSTVQSLVMGLTQMGSDCVLLDFDNSASQRFCNQINDAREINPKFGRALGIKSPMKTADDIKDAVGSAAHSFGSVDLFIDAQAYNKPNRYKIGDSIDYLDDEIQHNFKSSVMLTHAVLNFLKNRKRGRILYLLNEIYPDPILAGSRGALVPFAQSLSKQVAEHNITVNVLKLGLTEEFILAMHPEAKSIKEAVETLKVKEPHLRITEPEKVTNTVTYLVSQFGAAVNGQVISLS</sequence>
<dbReference type="RefSeq" id="WP_088566428.1">
    <property type="nucleotide sequence ID" value="NZ_CP020946.1"/>
</dbReference>
<dbReference type="Proteomes" id="UP000197003">
    <property type="component" value="Chromosome"/>
</dbReference>
<dbReference type="GO" id="GO:0016614">
    <property type="term" value="F:oxidoreductase activity, acting on CH-OH group of donors"/>
    <property type="evidence" value="ECO:0007669"/>
    <property type="project" value="UniProtKB-ARBA"/>
</dbReference>
<evidence type="ECO:0000256" key="1">
    <source>
        <dbReference type="ARBA" id="ARBA00006484"/>
    </source>
</evidence>
<dbReference type="Gene3D" id="3.40.50.720">
    <property type="entry name" value="NAD(P)-binding Rossmann-like Domain"/>
    <property type="match status" value="1"/>
</dbReference>
<dbReference type="EMBL" id="CP020946">
    <property type="protein sequence ID" value="ASD65012.1"/>
    <property type="molecule type" value="Genomic_DNA"/>
</dbReference>
<comment type="similarity">
    <text evidence="1">Belongs to the short-chain dehydrogenases/reductases (SDR) family.</text>
</comment>
<dbReference type="InterPro" id="IPR002347">
    <property type="entry name" value="SDR_fam"/>
</dbReference>
<protein>
    <submittedName>
        <fullName evidence="3">3-ketoacyl-ACP reductase</fullName>
    </submittedName>
</protein>
<dbReference type="PRINTS" id="PR00081">
    <property type="entry name" value="GDHRDH"/>
</dbReference>
<evidence type="ECO:0000313" key="3">
    <source>
        <dbReference type="EMBL" id="ASD65012.1"/>
    </source>
</evidence>
<reference evidence="3 4" key="1">
    <citation type="submission" date="2017-04" db="EMBL/GenBank/DDBJ databases">
        <title>Whole genome sequence of Bdellovibrio bacteriovorus strain SSB218315.</title>
        <authorList>
            <person name="Oyedara O."/>
            <person name="Rodriguez-Perez M.A."/>
        </authorList>
    </citation>
    <scope>NUCLEOTIDE SEQUENCE [LARGE SCALE GENOMIC DNA]</scope>
    <source>
        <strain evidence="3 4">SSB218315</strain>
    </source>
</reference>
<evidence type="ECO:0000313" key="4">
    <source>
        <dbReference type="Proteomes" id="UP000197003"/>
    </source>
</evidence>
<dbReference type="OrthoDB" id="5290375at2"/>
<accession>A0A1Z3NC12</accession>
<dbReference type="CDD" id="cd05233">
    <property type="entry name" value="SDR_c"/>
    <property type="match status" value="1"/>
</dbReference>
<dbReference type="PANTHER" id="PTHR48107">
    <property type="entry name" value="NADPH-DEPENDENT ALDEHYDE REDUCTASE-LIKE PROTEIN, CHLOROPLASTIC-RELATED"/>
    <property type="match status" value="1"/>
</dbReference>
<proteinExistence type="inferred from homology"/>
<gene>
    <name evidence="3" type="ORF">B9G79_16280</name>
</gene>
<dbReference type="SUPFAM" id="SSF51735">
    <property type="entry name" value="NAD(P)-binding Rossmann-fold domains"/>
    <property type="match status" value="1"/>
</dbReference>
<dbReference type="InterPro" id="IPR036291">
    <property type="entry name" value="NAD(P)-bd_dom_sf"/>
</dbReference>